<dbReference type="InterPro" id="IPR008929">
    <property type="entry name" value="Chondroitin_lyas"/>
</dbReference>
<evidence type="ECO:0000313" key="1">
    <source>
        <dbReference type="EMBL" id="GLQ18118.1"/>
    </source>
</evidence>
<sequence>MLTRVALAFLVLFYVSVGAARSERYLPYLDQHSFAIAPKAVTAIAVAFLPAKVSPLLGRNRKWGAMFSPRFQVGAGYALRVSLQAKNNSAVLLAFGAIKEGATAIDKNGAVNSSLPPEIAAKYKLKRQDLASAAAFYLGDACLAIAALREEPKQAQMVGLDSLADLEGKLVRAANWLLSEQHILLVADKKAPNRLLFDALAFYSCGKLADDKDMQAAAVKFVSNAIELLRPDGSFEEGGGTDTSYQAVAVRVGFDLISAGYDPERLAAEMEIAVDWLIRLIDRSGRLNSSQNSRTCGGDESFIGQPKNVAITEVFRAVLAAGVYTNDEVKVEKAKLLAAYYGQKKNQLNPCG</sequence>
<organism evidence="1 2">
    <name type="scientific">Maritalea porphyrae</name>
    <dbReference type="NCBI Taxonomy" id="880732"/>
    <lineage>
        <taxon>Bacteria</taxon>
        <taxon>Pseudomonadati</taxon>
        <taxon>Pseudomonadota</taxon>
        <taxon>Alphaproteobacteria</taxon>
        <taxon>Hyphomicrobiales</taxon>
        <taxon>Devosiaceae</taxon>
        <taxon>Maritalea</taxon>
    </lineage>
</organism>
<dbReference type="Proteomes" id="UP001161405">
    <property type="component" value="Unassembled WGS sequence"/>
</dbReference>
<name>A0ABQ5USE9_9HYPH</name>
<evidence type="ECO:0008006" key="3">
    <source>
        <dbReference type="Google" id="ProtNLM"/>
    </source>
</evidence>
<reference evidence="1" key="1">
    <citation type="journal article" date="2014" name="Int. J. Syst. Evol. Microbiol.">
        <title>Complete genome of a new Firmicutes species belonging to the dominant human colonic microbiota ('Ruminococcus bicirculans') reveals two chromosomes and a selective capacity to utilize plant glucans.</title>
        <authorList>
            <consortium name="NISC Comparative Sequencing Program"/>
            <person name="Wegmann U."/>
            <person name="Louis P."/>
            <person name="Goesmann A."/>
            <person name="Henrissat B."/>
            <person name="Duncan S.H."/>
            <person name="Flint H.J."/>
        </authorList>
    </citation>
    <scope>NUCLEOTIDE SEQUENCE</scope>
    <source>
        <strain evidence="1">NBRC 107169</strain>
    </source>
</reference>
<comment type="caution">
    <text evidence="1">The sequence shown here is derived from an EMBL/GenBank/DDBJ whole genome shotgun (WGS) entry which is preliminary data.</text>
</comment>
<evidence type="ECO:0000313" key="2">
    <source>
        <dbReference type="Proteomes" id="UP001161405"/>
    </source>
</evidence>
<keyword evidence="2" id="KW-1185">Reference proteome</keyword>
<dbReference type="SUPFAM" id="SSF48230">
    <property type="entry name" value="Chondroitin AC/alginate lyase"/>
    <property type="match status" value="1"/>
</dbReference>
<reference evidence="1" key="2">
    <citation type="submission" date="2023-01" db="EMBL/GenBank/DDBJ databases">
        <title>Draft genome sequence of Maritalea porphyrae strain NBRC 107169.</title>
        <authorList>
            <person name="Sun Q."/>
            <person name="Mori K."/>
        </authorList>
    </citation>
    <scope>NUCLEOTIDE SEQUENCE</scope>
    <source>
        <strain evidence="1">NBRC 107169</strain>
    </source>
</reference>
<dbReference type="EMBL" id="BSNI01000002">
    <property type="protein sequence ID" value="GLQ18118.1"/>
    <property type="molecule type" value="Genomic_DNA"/>
</dbReference>
<protein>
    <recommendedName>
        <fullName evidence="3">Squalene cyclase C-terminal domain-containing protein</fullName>
    </recommendedName>
</protein>
<proteinExistence type="predicted"/>
<gene>
    <name evidence="1" type="ORF">GCM10007879_23670</name>
</gene>
<dbReference type="RefSeq" id="WP_284364769.1">
    <property type="nucleotide sequence ID" value="NZ_BSNI01000002.1"/>
</dbReference>
<accession>A0ABQ5USE9</accession>